<dbReference type="InterPro" id="IPR006224">
    <property type="entry name" value="PsdUridine_synth_RluA-like_CS"/>
</dbReference>
<keyword evidence="4" id="KW-0694">RNA-binding</keyword>
<dbReference type="Gene3D" id="3.30.2350.10">
    <property type="entry name" value="Pseudouridine synthase"/>
    <property type="match status" value="2"/>
</dbReference>
<dbReference type="InterPro" id="IPR020103">
    <property type="entry name" value="PsdUridine_synth_cat_dom_sf"/>
</dbReference>
<dbReference type="GO" id="GO:0000455">
    <property type="term" value="P:enzyme-directed rRNA pseudouridine synthesis"/>
    <property type="evidence" value="ECO:0007669"/>
    <property type="project" value="TreeGrafter"/>
</dbReference>
<dbReference type="Gene3D" id="3.10.290.10">
    <property type="entry name" value="RNA-binding S4 domain"/>
    <property type="match status" value="1"/>
</dbReference>
<dbReference type="CDD" id="cd00165">
    <property type="entry name" value="S4"/>
    <property type="match status" value="1"/>
</dbReference>
<dbReference type="Pfam" id="PF01479">
    <property type="entry name" value="S4"/>
    <property type="match status" value="1"/>
</dbReference>
<proteinExistence type="inferred from homology"/>
<dbReference type="Pfam" id="PF00849">
    <property type="entry name" value="PseudoU_synth_2"/>
    <property type="match status" value="1"/>
</dbReference>
<evidence type="ECO:0000256" key="4">
    <source>
        <dbReference type="PROSITE-ProRule" id="PRU00182"/>
    </source>
</evidence>
<dbReference type="SUPFAM" id="SSF55174">
    <property type="entry name" value="Alpha-L RNA-binding motif"/>
    <property type="match status" value="1"/>
</dbReference>
<dbReference type="PROSITE" id="PS50889">
    <property type="entry name" value="S4"/>
    <property type="match status" value="1"/>
</dbReference>
<evidence type="ECO:0000313" key="6">
    <source>
        <dbReference type="EMBL" id="GAX81297.1"/>
    </source>
</evidence>
<dbReference type="GO" id="GO:0003723">
    <property type="term" value="F:RNA binding"/>
    <property type="evidence" value="ECO:0007669"/>
    <property type="project" value="UniProtKB-KW"/>
</dbReference>
<dbReference type="PANTHER" id="PTHR21600:SF87">
    <property type="entry name" value="RNA PSEUDOURIDYLATE SYNTHASE DOMAIN-CONTAINING PROTEIN 1"/>
    <property type="match status" value="1"/>
</dbReference>
<organism evidence="6 7">
    <name type="scientific">Chlamydomonas eustigma</name>
    <dbReference type="NCBI Taxonomy" id="1157962"/>
    <lineage>
        <taxon>Eukaryota</taxon>
        <taxon>Viridiplantae</taxon>
        <taxon>Chlorophyta</taxon>
        <taxon>core chlorophytes</taxon>
        <taxon>Chlorophyceae</taxon>
        <taxon>CS clade</taxon>
        <taxon>Chlamydomonadales</taxon>
        <taxon>Chlamydomonadaceae</taxon>
        <taxon>Chlamydomonas</taxon>
    </lineage>
</organism>
<evidence type="ECO:0000256" key="1">
    <source>
        <dbReference type="ARBA" id="ARBA00000073"/>
    </source>
</evidence>
<evidence type="ECO:0000256" key="2">
    <source>
        <dbReference type="ARBA" id="ARBA00010876"/>
    </source>
</evidence>
<dbReference type="Proteomes" id="UP000232323">
    <property type="component" value="Unassembled WGS sequence"/>
</dbReference>
<dbReference type="CDD" id="cd02869">
    <property type="entry name" value="PseudoU_synth_RluA_like"/>
    <property type="match status" value="1"/>
</dbReference>
<gene>
    <name evidence="6" type="ORF">CEUSTIGMA_g8728.t1</name>
</gene>
<comment type="catalytic activity">
    <reaction evidence="1">
        <text>a uridine in RNA = a pseudouridine in RNA</text>
        <dbReference type="Rhea" id="RHEA:48348"/>
        <dbReference type="Rhea" id="RHEA-COMP:12068"/>
        <dbReference type="Rhea" id="RHEA-COMP:12069"/>
        <dbReference type="ChEBI" id="CHEBI:65314"/>
        <dbReference type="ChEBI" id="CHEBI:65315"/>
    </reaction>
</comment>
<dbReference type="OrthoDB" id="418349at2759"/>
<dbReference type="InterPro" id="IPR050188">
    <property type="entry name" value="RluA_PseudoU_synthase"/>
</dbReference>
<dbReference type="GO" id="GO:0009982">
    <property type="term" value="F:pseudouridine synthase activity"/>
    <property type="evidence" value="ECO:0007669"/>
    <property type="project" value="InterPro"/>
</dbReference>
<dbReference type="AlphaFoldDB" id="A0A250XDY5"/>
<sequence>MHTLRVKSLKDWRSIDAHLRQLNTAKCTAPRSSLIKDCQEGAACVGNSLQANVLDISKAKGKLRLDAFISTQLPNISRAKAQEAVKMGMVQVNGAKVCKPGAQLKAGDQVNVLDIPEPPQLQAEPESIPLDILHEDDDLMVVNKPAGMVVHISHGHYHGTLVNALLYHCGLSGLSVGDVPSGSTIDPSSISDRIKSVDEGEDEDEDNLKNAASLPGLLSQPPGILRPGIVHRLDKGTSGLLVVAKREEAHRKLCDQFKARTVEREYISILLGTPDKGHDKVSTNIDRDHNDRKRMAALPYGGVRGRLAISNYFVEEVLAAGGAAMVRWKLETGRTHQIRVHSKHIGHPLLGDDTYGGGVAAAAVAVARGRASKLQDVRNLVAALNRPALHARTLGFQHPTSGQRLRFAVDPPEDFHVAVNCLRNLIN</sequence>
<dbReference type="EMBL" id="BEGY01000063">
    <property type="protein sequence ID" value="GAX81297.1"/>
    <property type="molecule type" value="Genomic_DNA"/>
</dbReference>
<comment type="caution">
    <text evidence="6">The sequence shown here is derived from an EMBL/GenBank/DDBJ whole genome shotgun (WGS) entry which is preliminary data.</text>
</comment>
<dbReference type="InterPro" id="IPR036986">
    <property type="entry name" value="S4_RNA-bd_sf"/>
</dbReference>
<accession>A0A250XDY5</accession>
<evidence type="ECO:0000256" key="3">
    <source>
        <dbReference type="ARBA" id="ARBA00023235"/>
    </source>
</evidence>
<evidence type="ECO:0000313" key="7">
    <source>
        <dbReference type="Proteomes" id="UP000232323"/>
    </source>
</evidence>
<dbReference type="PROSITE" id="PS01129">
    <property type="entry name" value="PSI_RLU"/>
    <property type="match status" value="1"/>
</dbReference>
<dbReference type="PANTHER" id="PTHR21600">
    <property type="entry name" value="MITOCHONDRIAL RNA PSEUDOURIDINE SYNTHASE"/>
    <property type="match status" value="1"/>
</dbReference>
<feature type="domain" description="RNA-binding S4" evidence="5">
    <location>
        <begin position="63"/>
        <end position="124"/>
    </location>
</feature>
<protein>
    <recommendedName>
        <fullName evidence="5">RNA-binding S4 domain-containing protein</fullName>
    </recommendedName>
</protein>
<keyword evidence="7" id="KW-1185">Reference proteome</keyword>
<dbReference type="SMART" id="SM00363">
    <property type="entry name" value="S4"/>
    <property type="match status" value="1"/>
</dbReference>
<reference evidence="6 7" key="1">
    <citation type="submission" date="2017-08" db="EMBL/GenBank/DDBJ databases">
        <title>Acidophilic green algal genome provides insights into adaptation to an acidic environment.</title>
        <authorList>
            <person name="Hirooka S."/>
            <person name="Hirose Y."/>
            <person name="Kanesaki Y."/>
            <person name="Higuchi S."/>
            <person name="Fujiwara T."/>
            <person name="Onuma R."/>
            <person name="Era A."/>
            <person name="Ohbayashi R."/>
            <person name="Uzuka A."/>
            <person name="Nozaki H."/>
            <person name="Yoshikawa H."/>
            <person name="Miyagishima S.Y."/>
        </authorList>
    </citation>
    <scope>NUCLEOTIDE SEQUENCE [LARGE SCALE GENOMIC DNA]</scope>
    <source>
        <strain evidence="6 7">NIES-2499</strain>
    </source>
</reference>
<dbReference type="InterPro" id="IPR002942">
    <property type="entry name" value="S4_RNA-bd"/>
</dbReference>
<dbReference type="STRING" id="1157962.A0A250XDY5"/>
<comment type="similarity">
    <text evidence="2">Belongs to the pseudouridine synthase RluA family.</text>
</comment>
<name>A0A250XDY5_9CHLO</name>
<dbReference type="InterPro" id="IPR006145">
    <property type="entry name" value="PsdUridine_synth_RsuA/RluA"/>
</dbReference>
<evidence type="ECO:0000259" key="5">
    <source>
        <dbReference type="SMART" id="SM00363"/>
    </source>
</evidence>
<keyword evidence="3" id="KW-0413">Isomerase</keyword>
<dbReference type="SUPFAM" id="SSF55120">
    <property type="entry name" value="Pseudouridine synthase"/>
    <property type="match status" value="1"/>
</dbReference>